<organism evidence="2 3">
    <name type="scientific">Helobdella robusta</name>
    <name type="common">Californian leech</name>
    <dbReference type="NCBI Taxonomy" id="6412"/>
    <lineage>
        <taxon>Eukaryota</taxon>
        <taxon>Metazoa</taxon>
        <taxon>Spiralia</taxon>
        <taxon>Lophotrochozoa</taxon>
        <taxon>Annelida</taxon>
        <taxon>Clitellata</taxon>
        <taxon>Hirudinea</taxon>
        <taxon>Rhynchobdellida</taxon>
        <taxon>Glossiphoniidae</taxon>
        <taxon>Helobdella</taxon>
    </lineage>
</organism>
<dbReference type="KEGG" id="hro:HELRODRAFT_166785"/>
<proteinExistence type="predicted"/>
<name>T1EYJ0_HELRO</name>
<dbReference type="RefSeq" id="XP_009010245.1">
    <property type="nucleotide sequence ID" value="XM_009011997.1"/>
</dbReference>
<dbReference type="GeneID" id="20201640"/>
<gene>
    <name evidence="2" type="primary">20201640</name>
    <name evidence="1" type="ORF">HELRODRAFT_166785</name>
</gene>
<accession>T1EYJ0</accession>
<reference evidence="3" key="1">
    <citation type="submission" date="2012-12" db="EMBL/GenBank/DDBJ databases">
        <authorList>
            <person name="Hellsten U."/>
            <person name="Grimwood J."/>
            <person name="Chapman J.A."/>
            <person name="Shapiro H."/>
            <person name="Aerts A."/>
            <person name="Otillar R.P."/>
            <person name="Terry A.Y."/>
            <person name="Boore J.L."/>
            <person name="Simakov O."/>
            <person name="Marletaz F."/>
            <person name="Cho S.-J."/>
            <person name="Edsinger-Gonzales E."/>
            <person name="Havlak P."/>
            <person name="Kuo D.-H."/>
            <person name="Larsson T."/>
            <person name="Lv J."/>
            <person name="Arendt D."/>
            <person name="Savage R."/>
            <person name="Osoegawa K."/>
            <person name="de Jong P."/>
            <person name="Lindberg D.R."/>
            <person name="Seaver E.C."/>
            <person name="Weisblat D.A."/>
            <person name="Putnam N.H."/>
            <person name="Grigoriev I.V."/>
            <person name="Rokhsar D.S."/>
        </authorList>
    </citation>
    <scope>NUCLEOTIDE SEQUENCE</scope>
</reference>
<sequence length="156" mass="17384">MLADCKTVLKCLNNNDLLEKGPVFVSRNLNKIPRLENIIRVNFSSLRNEVRETAQVQHELVANKLEACSKLMLTCLEKIDNLASNSKDEKVNKLPQVKNAIKSGTSILHNSNWADSPNTPVNNSNPFILVEAKKKRALPDTPPLTKQATKNLLSTI</sequence>
<evidence type="ECO:0000313" key="2">
    <source>
        <dbReference type="EnsemblMetazoa" id="HelroP166785"/>
    </source>
</evidence>
<dbReference type="EMBL" id="AMQM01002562">
    <property type="status" value="NOT_ANNOTATED_CDS"/>
    <property type="molecule type" value="Genomic_DNA"/>
</dbReference>
<dbReference type="CTD" id="20201640"/>
<dbReference type="InParanoid" id="T1EYJ0"/>
<dbReference type="EnsemblMetazoa" id="HelroT166785">
    <property type="protein sequence ID" value="HelroP166785"/>
    <property type="gene ID" value="HelroG166785"/>
</dbReference>
<dbReference type="AlphaFoldDB" id="T1EYJ0"/>
<protein>
    <submittedName>
        <fullName evidence="1 2">Uncharacterized protein</fullName>
    </submittedName>
</protein>
<dbReference type="EMBL" id="KB095812">
    <property type="protein sequence ID" value="ESO11757.1"/>
    <property type="molecule type" value="Genomic_DNA"/>
</dbReference>
<dbReference type="Proteomes" id="UP000015101">
    <property type="component" value="Unassembled WGS sequence"/>
</dbReference>
<reference evidence="2" key="3">
    <citation type="submission" date="2015-06" db="UniProtKB">
        <authorList>
            <consortium name="EnsemblMetazoa"/>
        </authorList>
    </citation>
    <scope>IDENTIFICATION</scope>
</reference>
<keyword evidence="3" id="KW-1185">Reference proteome</keyword>
<evidence type="ECO:0000313" key="3">
    <source>
        <dbReference type="Proteomes" id="UP000015101"/>
    </source>
</evidence>
<dbReference type="HOGENOM" id="CLU_1688648_0_0_1"/>
<reference evidence="1 3" key="2">
    <citation type="journal article" date="2013" name="Nature">
        <title>Insights into bilaterian evolution from three spiralian genomes.</title>
        <authorList>
            <person name="Simakov O."/>
            <person name="Marletaz F."/>
            <person name="Cho S.J."/>
            <person name="Edsinger-Gonzales E."/>
            <person name="Havlak P."/>
            <person name="Hellsten U."/>
            <person name="Kuo D.H."/>
            <person name="Larsson T."/>
            <person name="Lv J."/>
            <person name="Arendt D."/>
            <person name="Savage R."/>
            <person name="Osoegawa K."/>
            <person name="de Jong P."/>
            <person name="Grimwood J."/>
            <person name="Chapman J.A."/>
            <person name="Shapiro H."/>
            <person name="Aerts A."/>
            <person name="Otillar R.P."/>
            <person name="Terry A.Y."/>
            <person name="Boore J.L."/>
            <person name="Grigoriev I.V."/>
            <person name="Lindberg D.R."/>
            <person name="Seaver E.C."/>
            <person name="Weisblat D.A."/>
            <person name="Putnam N.H."/>
            <person name="Rokhsar D.S."/>
        </authorList>
    </citation>
    <scope>NUCLEOTIDE SEQUENCE</scope>
</reference>
<evidence type="ECO:0000313" key="1">
    <source>
        <dbReference type="EMBL" id="ESO11757.1"/>
    </source>
</evidence>